<name>A0A8J6N047_9DELT</name>
<evidence type="ECO:0000256" key="5">
    <source>
        <dbReference type="ARBA" id="ARBA00023052"/>
    </source>
</evidence>
<feature type="domain" description="Thiamine pyrophosphate enzyme TPP-binding" evidence="9">
    <location>
        <begin position="402"/>
        <end position="530"/>
    </location>
</feature>
<feature type="region of interest" description="Disordered" evidence="7">
    <location>
        <begin position="543"/>
        <end position="564"/>
    </location>
</feature>
<comment type="caution">
    <text evidence="11">The sequence shown here is derived from an EMBL/GenBank/DDBJ whole genome shotgun (WGS) entry which is preliminary data.</text>
</comment>
<proteinExistence type="inferred from homology"/>
<dbReference type="GO" id="GO:0003984">
    <property type="term" value="F:acetolactate synthase activity"/>
    <property type="evidence" value="ECO:0007669"/>
    <property type="project" value="TreeGrafter"/>
</dbReference>
<evidence type="ECO:0000256" key="1">
    <source>
        <dbReference type="ARBA" id="ARBA00001946"/>
    </source>
</evidence>
<evidence type="ECO:0000259" key="9">
    <source>
        <dbReference type="Pfam" id="PF02775"/>
    </source>
</evidence>
<evidence type="ECO:0000313" key="12">
    <source>
        <dbReference type="Proteomes" id="UP000650524"/>
    </source>
</evidence>
<keyword evidence="5 6" id="KW-0786">Thiamine pyrophosphate</keyword>
<dbReference type="Pfam" id="PF02776">
    <property type="entry name" value="TPP_enzyme_N"/>
    <property type="match status" value="1"/>
</dbReference>
<dbReference type="InterPro" id="IPR011766">
    <property type="entry name" value="TPP_enzyme_TPP-bd"/>
</dbReference>
<dbReference type="Gene3D" id="3.40.50.970">
    <property type="match status" value="2"/>
</dbReference>
<dbReference type="Gene3D" id="3.40.50.1220">
    <property type="entry name" value="TPP-binding domain"/>
    <property type="match status" value="1"/>
</dbReference>
<dbReference type="SUPFAM" id="SSF52518">
    <property type="entry name" value="Thiamin diphosphate-binding fold (THDP-binding)"/>
    <property type="match status" value="2"/>
</dbReference>
<dbReference type="InterPro" id="IPR029035">
    <property type="entry name" value="DHS-like_NAD/FAD-binding_dom"/>
</dbReference>
<dbReference type="Pfam" id="PF00205">
    <property type="entry name" value="TPP_enzyme_M"/>
    <property type="match status" value="1"/>
</dbReference>
<comment type="cofactor">
    <cofactor evidence="2">
        <name>thiamine diphosphate</name>
        <dbReference type="ChEBI" id="CHEBI:58937"/>
    </cofactor>
</comment>
<evidence type="ECO:0000256" key="3">
    <source>
        <dbReference type="ARBA" id="ARBA00007812"/>
    </source>
</evidence>
<reference evidence="11 12" key="1">
    <citation type="submission" date="2020-08" db="EMBL/GenBank/DDBJ databases">
        <title>Bridging the membrane lipid divide: bacteria of the FCB group superphylum have the potential to synthesize archaeal ether lipids.</title>
        <authorList>
            <person name="Villanueva L."/>
            <person name="Von Meijenfeldt F.A.B."/>
            <person name="Westbye A.B."/>
            <person name="Yadav S."/>
            <person name="Hopmans E.C."/>
            <person name="Dutilh B.E."/>
            <person name="Sinninghe Damste J.S."/>
        </authorList>
    </citation>
    <scope>NUCLEOTIDE SEQUENCE [LARGE SCALE GENOMIC DNA]</scope>
    <source>
        <strain evidence="11">NIOZ-UU27</strain>
    </source>
</reference>
<protein>
    <submittedName>
        <fullName evidence="11">Thiamine pyrophosphate-binding protein</fullName>
    </submittedName>
</protein>
<dbReference type="GO" id="GO:0009097">
    <property type="term" value="P:isoleucine biosynthetic process"/>
    <property type="evidence" value="ECO:0007669"/>
    <property type="project" value="TreeGrafter"/>
</dbReference>
<feature type="domain" description="Thiamine pyrophosphate enzyme central" evidence="8">
    <location>
        <begin position="194"/>
        <end position="320"/>
    </location>
</feature>
<dbReference type="GO" id="GO:0009099">
    <property type="term" value="P:L-valine biosynthetic process"/>
    <property type="evidence" value="ECO:0007669"/>
    <property type="project" value="TreeGrafter"/>
</dbReference>
<evidence type="ECO:0000259" key="8">
    <source>
        <dbReference type="Pfam" id="PF00205"/>
    </source>
</evidence>
<dbReference type="InterPro" id="IPR012000">
    <property type="entry name" value="Thiamin_PyroP_enz_cen_dom"/>
</dbReference>
<dbReference type="PANTHER" id="PTHR18968">
    <property type="entry name" value="THIAMINE PYROPHOSPHATE ENZYMES"/>
    <property type="match status" value="1"/>
</dbReference>
<dbReference type="InterPro" id="IPR029061">
    <property type="entry name" value="THDP-binding"/>
</dbReference>
<gene>
    <name evidence="11" type="ORF">H8E19_05165</name>
</gene>
<evidence type="ECO:0000256" key="7">
    <source>
        <dbReference type="SAM" id="MobiDB-lite"/>
    </source>
</evidence>
<sequence>MEDVSHLIARFLKERMVDRVFSLCGGHILPIWDHIHRLGIRIIDVRDERAAVHMAHAHRELTGRLGVALVTAGPGMTNAVTGIANAHVSRIPILVISGVPPRPQENMGALQSVPQAEIVRPITRYARTILRAEHVLRELDEAVSCAEGHCGEPGPAFIDFPTDLLREEIPETLVDTSRFRVREFAAVIPSQENIQATVDMLWKATRPLVISGRGTRGAEKGLLQILDALGCVYLDTAEGRGLVPEDHPAYMPAMRGRAMREADVVLTIGRTLDFQLGYGSRAVFPNAGFVRIGRSASELRGNRRADVELFGSSQEVLESLVKTSKGESPATDRAWVEEMRAIDIKRRQGLRQKLLETPPGKDGAMHPYQLLGYVQEALKEDAIVVADGGDFLSFSRIALTGSAYLDCGAFGCLGVGVPFGIASALAFPKRQVVVLSGDGSFGFNAIELDTCRRHEARVVFIVANNGGWNIERNDQKEAYGGRIVGTELEECDYAGLARSLGVHGERVERPEDLPDVIRRAFDQAPAVLDVTVTRDAVSPDAAAGIPGIPNKQALSTWDELEQSG</sequence>
<dbReference type="AlphaFoldDB" id="A0A8J6N047"/>
<dbReference type="PANTHER" id="PTHR18968:SF166">
    <property type="entry name" value="2-HYDROXYACYL-COA LYASE 2"/>
    <property type="match status" value="1"/>
</dbReference>
<organism evidence="11 12">
    <name type="scientific">Candidatus Desulfacyla euxinica</name>
    <dbReference type="NCBI Taxonomy" id="2841693"/>
    <lineage>
        <taxon>Bacteria</taxon>
        <taxon>Deltaproteobacteria</taxon>
        <taxon>Candidatus Desulfacyla</taxon>
    </lineage>
</organism>
<feature type="domain" description="Thiamine pyrophosphate enzyme N-terminal TPP-binding" evidence="10">
    <location>
        <begin position="4"/>
        <end position="115"/>
    </location>
</feature>
<dbReference type="SUPFAM" id="SSF52467">
    <property type="entry name" value="DHS-like NAD/FAD-binding domain"/>
    <property type="match status" value="1"/>
</dbReference>
<keyword evidence="4" id="KW-0479">Metal-binding</keyword>
<dbReference type="EMBL" id="JACNJD010000160">
    <property type="protein sequence ID" value="MBC8176774.1"/>
    <property type="molecule type" value="Genomic_DNA"/>
</dbReference>
<dbReference type="GO" id="GO:0000287">
    <property type="term" value="F:magnesium ion binding"/>
    <property type="evidence" value="ECO:0007669"/>
    <property type="project" value="InterPro"/>
</dbReference>
<comment type="cofactor">
    <cofactor evidence="1">
        <name>Mg(2+)</name>
        <dbReference type="ChEBI" id="CHEBI:18420"/>
    </cofactor>
</comment>
<dbReference type="GO" id="GO:0030976">
    <property type="term" value="F:thiamine pyrophosphate binding"/>
    <property type="evidence" value="ECO:0007669"/>
    <property type="project" value="InterPro"/>
</dbReference>
<dbReference type="CDD" id="cd02004">
    <property type="entry name" value="TPP_BZL_OCoD_HPCL"/>
    <property type="match status" value="1"/>
</dbReference>
<evidence type="ECO:0000256" key="6">
    <source>
        <dbReference type="RuleBase" id="RU362132"/>
    </source>
</evidence>
<dbReference type="GO" id="GO:0005948">
    <property type="term" value="C:acetolactate synthase complex"/>
    <property type="evidence" value="ECO:0007669"/>
    <property type="project" value="TreeGrafter"/>
</dbReference>
<dbReference type="PROSITE" id="PS00187">
    <property type="entry name" value="TPP_ENZYMES"/>
    <property type="match status" value="1"/>
</dbReference>
<accession>A0A8J6N047</accession>
<dbReference type="InterPro" id="IPR000399">
    <property type="entry name" value="TPP-bd_CS"/>
</dbReference>
<dbReference type="InterPro" id="IPR012001">
    <property type="entry name" value="Thiamin_PyroP_enz_TPP-bd_dom"/>
</dbReference>
<evidence type="ECO:0000256" key="2">
    <source>
        <dbReference type="ARBA" id="ARBA00001964"/>
    </source>
</evidence>
<dbReference type="InterPro" id="IPR045229">
    <property type="entry name" value="TPP_enz"/>
</dbReference>
<evidence type="ECO:0000259" key="10">
    <source>
        <dbReference type="Pfam" id="PF02776"/>
    </source>
</evidence>
<dbReference type="Pfam" id="PF02775">
    <property type="entry name" value="TPP_enzyme_C"/>
    <property type="match status" value="1"/>
</dbReference>
<evidence type="ECO:0000313" key="11">
    <source>
        <dbReference type="EMBL" id="MBC8176774.1"/>
    </source>
</evidence>
<comment type="similarity">
    <text evidence="3 6">Belongs to the TPP enzyme family.</text>
</comment>
<dbReference type="Proteomes" id="UP000650524">
    <property type="component" value="Unassembled WGS sequence"/>
</dbReference>
<evidence type="ECO:0000256" key="4">
    <source>
        <dbReference type="ARBA" id="ARBA00022723"/>
    </source>
</evidence>
<dbReference type="CDD" id="cd07035">
    <property type="entry name" value="TPP_PYR_POX_like"/>
    <property type="match status" value="1"/>
</dbReference>
<dbReference type="GO" id="GO:0050660">
    <property type="term" value="F:flavin adenine dinucleotide binding"/>
    <property type="evidence" value="ECO:0007669"/>
    <property type="project" value="TreeGrafter"/>
</dbReference>